<feature type="domain" description="Intradiol ring-cleavage dioxygenases" evidence="5">
    <location>
        <begin position="16"/>
        <end position="150"/>
    </location>
</feature>
<evidence type="ECO:0000256" key="2">
    <source>
        <dbReference type="ARBA" id="ARBA00022964"/>
    </source>
</evidence>
<dbReference type="InterPro" id="IPR000627">
    <property type="entry name" value="Intradiol_dOase_C"/>
</dbReference>
<feature type="transmembrane region" description="Helical" evidence="4">
    <location>
        <begin position="220"/>
        <end position="239"/>
    </location>
</feature>
<organism evidence="6 7">
    <name type="scientific">Clydaea vesicula</name>
    <dbReference type="NCBI Taxonomy" id="447962"/>
    <lineage>
        <taxon>Eukaryota</taxon>
        <taxon>Fungi</taxon>
        <taxon>Fungi incertae sedis</taxon>
        <taxon>Chytridiomycota</taxon>
        <taxon>Chytridiomycota incertae sedis</taxon>
        <taxon>Chytridiomycetes</taxon>
        <taxon>Lobulomycetales</taxon>
        <taxon>Lobulomycetaceae</taxon>
        <taxon>Clydaea</taxon>
    </lineage>
</organism>
<accession>A0AAD5XY65</accession>
<comment type="caution">
    <text evidence="6">The sequence shown here is derived from an EMBL/GenBank/DDBJ whole genome shotgun (WGS) entry which is preliminary data.</text>
</comment>
<dbReference type="PANTHER" id="PTHR33711:SF10">
    <property type="entry name" value="INTRADIOL RING-CLEAVAGE DIOXYGENASES DOMAIN-CONTAINING PROTEIN"/>
    <property type="match status" value="1"/>
</dbReference>
<evidence type="ECO:0000259" key="5">
    <source>
        <dbReference type="Pfam" id="PF00775"/>
    </source>
</evidence>
<reference evidence="6" key="1">
    <citation type="submission" date="2020-05" db="EMBL/GenBank/DDBJ databases">
        <title>Phylogenomic resolution of chytrid fungi.</title>
        <authorList>
            <person name="Stajich J.E."/>
            <person name="Amses K."/>
            <person name="Simmons R."/>
            <person name="Seto K."/>
            <person name="Myers J."/>
            <person name="Bonds A."/>
            <person name="Quandt C.A."/>
            <person name="Barry K."/>
            <person name="Liu P."/>
            <person name="Grigoriev I."/>
            <person name="Longcore J.E."/>
            <person name="James T.Y."/>
        </authorList>
    </citation>
    <scope>NUCLEOTIDE SEQUENCE</scope>
    <source>
        <strain evidence="6">JEL0476</strain>
    </source>
</reference>
<dbReference type="SUPFAM" id="SSF49482">
    <property type="entry name" value="Aromatic compound dioxygenase"/>
    <property type="match status" value="1"/>
</dbReference>
<dbReference type="Gene3D" id="2.60.130.10">
    <property type="entry name" value="Aromatic compound dioxygenase"/>
    <property type="match status" value="1"/>
</dbReference>
<dbReference type="EMBL" id="JADGJW010000055">
    <property type="protein sequence ID" value="KAJ3225689.1"/>
    <property type="molecule type" value="Genomic_DNA"/>
</dbReference>
<evidence type="ECO:0000256" key="3">
    <source>
        <dbReference type="ARBA" id="ARBA00023002"/>
    </source>
</evidence>
<dbReference type="InterPro" id="IPR050770">
    <property type="entry name" value="Intradiol_RC_Dioxygenase"/>
</dbReference>
<dbReference type="InterPro" id="IPR015889">
    <property type="entry name" value="Intradiol_dOase_core"/>
</dbReference>
<dbReference type="Pfam" id="PF00775">
    <property type="entry name" value="Dioxygenase_C"/>
    <property type="match status" value="1"/>
</dbReference>
<protein>
    <recommendedName>
        <fullName evidence="5">Intradiol ring-cleavage dioxygenases domain-containing protein</fullName>
    </recommendedName>
</protein>
<keyword evidence="3" id="KW-0560">Oxidoreductase</keyword>
<proteinExistence type="inferred from homology"/>
<keyword evidence="4" id="KW-0812">Transmembrane</keyword>
<name>A0AAD5XY65_9FUNG</name>
<dbReference type="GO" id="GO:0016702">
    <property type="term" value="F:oxidoreductase activity, acting on single donors with incorporation of molecular oxygen, incorporation of two atoms of oxygen"/>
    <property type="evidence" value="ECO:0007669"/>
    <property type="project" value="InterPro"/>
</dbReference>
<dbReference type="GO" id="GO:0008199">
    <property type="term" value="F:ferric iron binding"/>
    <property type="evidence" value="ECO:0007669"/>
    <property type="project" value="InterPro"/>
</dbReference>
<keyword evidence="4" id="KW-1133">Transmembrane helix</keyword>
<keyword evidence="7" id="KW-1185">Reference proteome</keyword>
<evidence type="ECO:0000313" key="7">
    <source>
        <dbReference type="Proteomes" id="UP001211065"/>
    </source>
</evidence>
<sequence>MALDVAKECRSTSVDIEGPYYVDGAPFRKDPKICQQATFAHDRLYMQGSIFSSDDCETPLAADLDIWQADMDGKYSVGEKDQFFCRAKIVTDNNGYFQFESLMPGRYDDGGFRPAHIHFKIIPHNKSYRNITTQLYFENDNFLAENDSCKRCHSGDPTITTKLEHKKDIKTYVGKWEVFLPKIGKESNVVIMSRERDNYVNKKSNIFRNNVEKVIVVIDLNYFLVFFACLVILCFLFLNHLPRRSVIERNIFNRKL</sequence>
<keyword evidence="4" id="KW-0472">Membrane</keyword>
<comment type="similarity">
    <text evidence="1">Belongs to the intradiol ring-cleavage dioxygenase family.</text>
</comment>
<keyword evidence="2" id="KW-0223">Dioxygenase</keyword>
<dbReference type="PANTHER" id="PTHR33711">
    <property type="entry name" value="DIOXYGENASE, PUTATIVE (AFU_ORTHOLOGUE AFUA_2G02910)-RELATED"/>
    <property type="match status" value="1"/>
</dbReference>
<dbReference type="AlphaFoldDB" id="A0AAD5XY65"/>
<dbReference type="Proteomes" id="UP001211065">
    <property type="component" value="Unassembled WGS sequence"/>
</dbReference>
<gene>
    <name evidence="6" type="ORF">HK099_006410</name>
</gene>
<evidence type="ECO:0000256" key="1">
    <source>
        <dbReference type="ARBA" id="ARBA00007825"/>
    </source>
</evidence>
<evidence type="ECO:0000256" key="4">
    <source>
        <dbReference type="SAM" id="Phobius"/>
    </source>
</evidence>
<evidence type="ECO:0000313" key="6">
    <source>
        <dbReference type="EMBL" id="KAJ3225689.1"/>
    </source>
</evidence>